<accession>A0A6A4I522</accession>
<dbReference type="EMBL" id="ML769406">
    <property type="protein sequence ID" value="KAE9405809.1"/>
    <property type="molecule type" value="Genomic_DNA"/>
</dbReference>
<evidence type="ECO:0000259" key="1">
    <source>
        <dbReference type="Pfam" id="PF20236"/>
    </source>
</evidence>
<evidence type="ECO:0000313" key="2">
    <source>
        <dbReference type="EMBL" id="KAE9405809.1"/>
    </source>
</evidence>
<dbReference type="InterPro" id="IPR046528">
    <property type="entry name" value="DUF6593"/>
</dbReference>
<dbReference type="Proteomes" id="UP000799118">
    <property type="component" value="Unassembled WGS sequence"/>
</dbReference>
<dbReference type="OrthoDB" id="3360976at2759"/>
<dbReference type="Pfam" id="PF20236">
    <property type="entry name" value="DUF6593"/>
    <property type="match status" value="1"/>
</dbReference>
<dbReference type="AlphaFoldDB" id="A0A6A4I522"/>
<reference evidence="2" key="1">
    <citation type="journal article" date="2019" name="Environ. Microbiol.">
        <title>Fungal ecological strategies reflected in gene transcription - a case study of two litter decomposers.</title>
        <authorList>
            <person name="Barbi F."/>
            <person name="Kohler A."/>
            <person name="Barry K."/>
            <person name="Baskaran P."/>
            <person name="Daum C."/>
            <person name="Fauchery L."/>
            <person name="Ihrmark K."/>
            <person name="Kuo A."/>
            <person name="LaButti K."/>
            <person name="Lipzen A."/>
            <person name="Morin E."/>
            <person name="Grigoriev I.V."/>
            <person name="Henrissat B."/>
            <person name="Lindahl B."/>
            <person name="Martin F."/>
        </authorList>
    </citation>
    <scope>NUCLEOTIDE SEQUENCE</scope>
    <source>
        <strain evidence="2">JB14</strain>
    </source>
</reference>
<gene>
    <name evidence="2" type="ORF">BT96DRAFT_972267</name>
</gene>
<organism evidence="2 3">
    <name type="scientific">Gymnopus androsaceus JB14</name>
    <dbReference type="NCBI Taxonomy" id="1447944"/>
    <lineage>
        <taxon>Eukaryota</taxon>
        <taxon>Fungi</taxon>
        <taxon>Dikarya</taxon>
        <taxon>Basidiomycota</taxon>
        <taxon>Agaricomycotina</taxon>
        <taxon>Agaricomycetes</taxon>
        <taxon>Agaricomycetidae</taxon>
        <taxon>Agaricales</taxon>
        <taxon>Marasmiineae</taxon>
        <taxon>Omphalotaceae</taxon>
        <taxon>Gymnopus</taxon>
    </lineage>
</organism>
<sequence>MSRSLNFYRRHRFPEPMINNVYDDDQGKTAYTIDGRVFKNSKIRFATGNHSGREVLVKDFFTKLGLKGRILLLIGEDGKEYRWRLAKRRCEACLALNDALKTPIAKFYRADTFQSEGHTWKSFQGQHMVDEIFALFIYADRLWKSKE</sequence>
<keyword evidence="3" id="KW-1185">Reference proteome</keyword>
<proteinExistence type="predicted"/>
<name>A0A6A4I522_9AGAR</name>
<protein>
    <recommendedName>
        <fullName evidence="1">DUF6593 domain-containing protein</fullName>
    </recommendedName>
</protein>
<feature type="domain" description="DUF6593" evidence="1">
    <location>
        <begin position="18"/>
        <end position="144"/>
    </location>
</feature>
<evidence type="ECO:0000313" key="3">
    <source>
        <dbReference type="Proteomes" id="UP000799118"/>
    </source>
</evidence>